<feature type="domain" description="C2H2-type" evidence="9">
    <location>
        <begin position="178"/>
        <end position="208"/>
    </location>
</feature>
<evidence type="ECO:0000256" key="1">
    <source>
        <dbReference type="ARBA" id="ARBA00004123"/>
    </source>
</evidence>
<dbReference type="PROSITE" id="PS50157">
    <property type="entry name" value="ZINC_FINGER_C2H2_2"/>
    <property type="match status" value="2"/>
</dbReference>
<dbReference type="FunFam" id="3.30.160.60:FF:000201">
    <property type="entry name" value="C2H2 finger domain protein (Gli3)"/>
    <property type="match status" value="1"/>
</dbReference>
<dbReference type="EMBL" id="KZ678390">
    <property type="protein sequence ID" value="PSR97521.1"/>
    <property type="molecule type" value="Genomic_DNA"/>
</dbReference>
<evidence type="ECO:0000256" key="4">
    <source>
        <dbReference type="ARBA" id="ARBA00022771"/>
    </source>
</evidence>
<dbReference type="STRING" id="2025994.A0A2T3AH01"/>
<dbReference type="FunFam" id="3.30.160.60:FF:000031">
    <property type="entry name" value="GLI family zinc finger 3"/>
    <property type="match status" value="1"/>
</dbReference>
<keyword evidence="6" id="KW-0539">Nucleus</keyword>
<dbReference type="GO" id="GO:0005634">
    <property type="term" value="C:nucleus"/>
    <property type="evidence" value="ECO:0007669"/>
    <property type="project" value="UniProtKB-SubCell"/>
</dbReference>
<evidence type="ECO:0000256" key="5">
    <source>
        <dbReference type="ARBA" id="ARBA00022833"/>
    </source>
</evidence>
<dbReference type="Proteomes" id="UP000241462">
    <property type="component" value="Unassembled WGS sequence"/>
</dbReference>
<dbReference type="PANTHER" id="PTHR45718">
    <property type="entry name" value="TRANSCRIPTIONAL ACTIVATOR CUBITUS INTERRUPTUS"/>
    <property type="match status" value="1"/>
</dbReference>
<evidence type="ECO:0000256" key="7">
    <source>
        <dbReference type="PROSITE-ProRule" id="PRU00042"/>
    </source>
</evidence>
<feature type="region of interest" description="Disordered" evidence="8">
    <location>
        <begin position="352"/>
        <end position="382"/>
    </location>
</feature>
<keyword evidence="5" id="KW-0862">Zinc</keyword>
<evidence type="ECO:0000256" key="3">
    <source>
        <dbReference type="ARBA" id="ARBA00022737"/>
    </source>
</evidence>
<dbReference type="GO" id="GO:0000981">
    <property type="term" value="F:DNA-binding transcription factor activity, RNA polymerase II-specific"/>
    <property type="evidence" value="ECO:0007669"/>
    <property type="project" value="TreeGrafter"/>
</dbReference>
<feature type="region of interest" description="Disordered" evidence="8">
    <location>
        <begin position="1"/>
        <end position="103"/>
    </location>
</feature>
<evidence type="ECO:0000313" key="10">
    <source>
        <dbReference type="EMBL" id="PSR97521.1"/>
    </source>
</evidence>
<dbReference type="AlphaFoldDB" id="A0A2T3AH01"/>
<dbReference type="GO" id="GO:0008270">
    <property type="term" value="F:zinc ion binding"/>
    <property type="evidence" value="ECO:0007669"/>
    <property type="project" value="UniProtKB-KW"/>
</dbReference>
<keyword evidence="11" id="KW-1185">Reference proteome</keyword>
<protein>
    <recommendedName>
        <fullName evidence="9">C2H2-type domain-containing protein</fullName>
    </recommendedName>
</protein>
<feature type="compositionally biased region" description="Acidic residues" evidence="8">
    <location>
        <begin position="52"/>
        <end position="69"/>
    </location>
</feature>
<evidence type="ECO:0000256" key="2">
    <source>
        <dbReference type="ARBA" id="ARBA00022723"/>
    </source>
</evidence>
<feature type="domain" description="C2H2-type" evidence="9">
    <location>
        <begin position="145"/>
        <end position="177"/>
    </location>
</feature>
<reference evidence="10 11" key="1">
    <citation type="journal article" date="2018" name="Mycol. Prog.">
        <title>Coniella lustricola, a new species from submerged detritus.</title>
        <authorList>
            <person name="Raudabaugh D.B."/>
            <person name="Iturriaga T."/>
            <person name="Carver A."/>
            <person name="Mondo S."/>
            <person name="Pangilinan J."/>
            <person name="Lipzen A."/>
            <person name="He G."/>
            <person name="Amirebrahimi M."/>
            <person name="Grigoriev I.V."/>
            <person name="Miller A.N."/>
        </authorList>
    </citation>
    <scope>NUCLEOTIDE SEQUENCE [LARGE SCALE GENOMIC DNA]</scope>
    <source>
        <strain evidence="10 11">B22-T-1</strain>
    </source>
</reference>
<dbReference type="PANTHER" id="PTHR45718:SF4">
    <property type="entry name" value="TRANSCRIPTIONAL ACTIVATOR CUBITUS INTERRUPTUS"/>
    <property type="match status" value="1"/>
</dbReference>
<keyword evidence="3" id="KW-0677">Repeat</keyword>
<dbReference type="PROSITE" id="PS00028">
    <property type="entry name" value="ZINC_FINGER_C2H2_1"/>
    <property type="match status" value="1"/>
</dbReference>
<feature type="compositionally biased region" description="Low complexity" evidence="8">
    <location>
        <begin position="1"/>
        <end position="13"/>
    </location>
</feature>
<feature type="compositionally biased region" description="Low complexity" evidence="8">
    <location>
        <begin position="82"/>
        <end position="95"/>
    </location>
</feature>
<evidence type="ECO:0000259" key="9">
    <source>
        <dbReference type="PROSITE" id="PS50157"/>
    </source>
</evidence>
<dbReference type="SUPFAM" id="SSF57667">
    <property type="entry name" value="beta-beta-alpha zinc fingers"/>
    <property type="match status" value="1"/>
</dbReference>
<sequence length="382" mass="42044">MSDSSLSSMSSSDAGDEYEQPAMIDDVEQPPSKRLKLGNAGSRTSSAFVAETDPEPEADPEPEPEAEAEPEAKGALDEDDNISISSDSSGDIPSSPANARLEDEDFQPQVTICAWEDCYAGDLGTMDNLVKHIHDEHIEGRQKKYTCQWVGCSRQGANHASGYALKAHMRSHTREKPFFCYLPECDKCFTRSDALAKHMRTVHETEALRPSDPVPKSMQTGSASNKSTKLKIIIRTPQSHAAGHDDTIDDGISGDEHPVDLFTQLTEKDGFTKRELEMPLKALHYVCKHQVKWAEDDGEQLKQECKTWEEAYKQAWLEKEVLLSQMIKSEIGWHERRTAILSGASDIVINGGPPEAAPVAAKAANGDSKTEAREDDSVTVDS</sequence>
<dbReference type="InterPro" id="IPR043359">
    <property type="entry name" value="GLI-like"/>
</dbReference>
<comment type="subcellular location">
    <subcellularLocation>
        <location evidence="1">Nucleus</location>
    </subcellularLocation>
</comment>
<keyword evidence="4 7" id="KW-0863">Zinc-finger</keyword>
<evidence type="ECO:0000256" key="6">
    <source>
        <dbReference type="ARBA" id="ARBA00023242"/>
    </source>
</evidence>
<dbReference type="InterPro" id="IPR013087">
    <property type="entry name" value="Znf_C2H2_type"/>
</dbReference>
<proteinExistence type="predicted"/>
<accession>A0A2T3AH01</accession>
<feature type="compositionally biased region" description="Polar residues" evidence="8">
    <location>
        <begin position="217"/>
        <end position="226"/>
    </location>
</feature>
<dbReference type="Pfam" id="PF00096">
    <property type="entry name" value="zf-C2H2"/>
    <property type="match status" value="1"/>
</dbReference>
<gene>
    <name evidence="10" type="ORF">BD289DRAFT_384048</name>
</gene>
<evidence type="ECO:0000313" key="11">
    <source>
        <dbReference type="Proteomes" id="UP000241462"/>
    </source>
</evidence>
<dbReference type="SMART" id="SM00355">
    <property type="entry name" value="ZnF_C2H2"/>
    <property type="match status" value="3"/>
</dbReference>
<dbReference type="GO" id="GO:0000978">
    <property type="term" value="F:RNA polymerase II cis-regulatory region sequence-specific DNA binding"/>
    <property type="evidence" value="ECO:0007669"/>
    <property type="project" value="TreeGrafter"/>
</dbReference>
<evidence type="ECO:0000256" key="8">
    <source>
        <dbReference type="SAM" id="MobiDB-lite"/>
    </source>
</evidence>
<organism evidence="10 11">
    <name type="scientific">Coniella lustricola</name>
    <dbReference type="NCBI Taxonomy" id="2025994"/>
    <lineage>
        <taxon>Eukaryota</taxon>
        <taxon>Fungi</taxon>
        <taxon>Dikarya</taxon>
        <taxon>Ascomycota</taxon>
        <taxon>Pezizomycotina</taxon>
        <taxon>Sordariomycetes</taxon>
        <taxon>Sordariomycetidae</taxon>
        <taxon>Diaporthales</taxon>
        <taxon>Schizoparmaceae</taxon>
        <taxon>Coniella</taxon>
    </lineage>
</organism>
<dbReference type="OrthoDB" id="3214149at2759"/>
<name>A0A2T3AH01_9PEZI</name>
<dbReference type="InterPro" id="IPR036236">
    <property type="entry name" value="Znf_C2H2_sf"/>
</dbReference>
<keyword evidence="2" id="KW-0479">Metal-binding</keyword>
<dbReference type="InParanoid" id="A0A2T3AH01"/>
<feature type="compositionally biased region" description="Low complexity" evidence="8">
    <location>
        <begin position="353"/>
        <end position="364"/>
    </location>
</feature>
<feature type="region of interest" description="Disordered" evidence="8">
    <location>
        <begin position="206"/>
        <end position="226"/>
    </location>
</feature>
<dbReference type="Gene3D" id="3.30.160.60">
    <property type="entry name" value="Classic Zinc Finger"/>
    <property type="match status" value="3"/>
</dbReference>